<dbReference type="PANTHER" id="PTHR39401:SF1">
    <property type="entry name" value="SNOAL-LIKE DOMAIN-CONTAINING PROTEIN"/>
    <property type="match status" value="1"/>
</dbReference>
<sequence>EVVPGGESGYEPWYPSNVAIESFVQEFITRFYQISDDPGRDEEWVNCFDAGATVMIGNEVARGKQEIRKMRKRMWKDVEARKHQVAEVFPGSFSAEVAAMHEAEYMLFGAVAYRMKDGKGDAVARWAGHAQLKRDSVTAPWRMVFYRVYLQQ</sequence>
<gene>
    <name evidence="1" type="ORF">MYCTH_2019141</name>
</gene>
<dbReference type="InParanoid" id="G2QE25"/>
<keyword evidence="2" id="KW-1185">Reference proteome</keyword>
<evidence type="ECO:0008006" key="3">
    <source>
        <dbReference type="Google" id="ProtNLM"/>
    </source>
</evidence>
<accession>G2QE25</accession>
<dbReference type="InterPro" id="IPR032710">
    <property type="entry name" value="NTF2-like_dom_sf"/>
</dbReference>
<proteinExistence type="predicted"/>
<dbReference type="KEGG" id="mtm:MYCTH_2019141"/>
<dbReference type="VEuPathDB" id="FungiDB:MYCTH_2019141"/>
<dbReference type="Proteomes" id="UP000007322">
    <property type="component" value="Chromosome 3"/>
</dbReference>
<dbReference type="AlphaFoldDB" id="G2QE25"/>
<feature type="non-terminal residue" evidence="1">
    <location>
        <position position="1"/>
    </location>
</feature>
<dbReference type="OrthoDB" id="3468019at2759"/>
<dbReference type="RefSeq" id="XP_003662853.1">
    <property type="nucleotide sequence ID" value="XM_003662805.1"/>
</dbReference>
<dbReference type="OMA" id="KMRFYQV"/>
<organism evidence="1 2">
    <name type="scientific">Thermothelomyces thermophilus (strain ATCC 42464 / BCRC 31852 / DSM 1799)</name>
    <name type="common">Sporotrichum thermophile</name>
    <dbReference type="NCBI Taxonomy" id="573729"/>
    <lineage>
        <taxon>Eukaryota</taxon>
        <taxon>Fungi</taxon>
        <taxon>Dikarya</taxon>
        <taxon>Ascomycota</taxon>
        <taxon>Pezizomycotina</taxon>
        <taxon>Sordariomycetes</taxon>
        <taxon>Sordariomycetidae</taxon>
        <taxon>Sordariales</taxon>
        <taxon>Chaetomiaceae</taxon>
        <taxon>Thermothelomyces</taxon>
    </lineage>
</organism>
<name>G2QE25_THET4</name>
<evidence type="ECO:0000313" key="1">
    <source>
        <dbReference type="EMBL" id="AEO57608.1"/>
    </source>
</evidence>
<dbReference type="GeneID" id="11507479"/>
<dbReference type="eggNOG" id="ENOG502RITC">
    <property type="taxonomic scope" value="Eukaryota"/>
</dbReference>
<feature type="non-terminal residue" evidence="1">
    <location>
        <position position="152"/>
    </location>
</feature>
<dbReference type="PANTHER" id="PTHR39401">
    <property type="entry name" value="SNOAL-LIKE DOMAIN-CONTAINING PROTEIN"/>
    <property type="match status" value="1"/>
</dbReference>
<dbReference type="EMBL" id="CP003004">
    <property type="protein sequence ID" value="AEO57608.1"/>
    <property type="molecule type" value="Genomic_DNA"/>
</dbReference>
<dbReference type="HOGENOM" id="CLU_107714_2_2_1"/>
<protein>
    <recommendedName>
        <fullName evidence="3">SnoaL-like domain-containing protein</fullName>
    </recommendedName>
</protein>
<evidence type="ECO:0000313" key="2">
    <source>
        <dbReference type="Proteomes" id="UP000007322"/>
    </source>
</evidence>
<reference evidence="1 2" key="1">
    <citation type="journal article" date="2011" name="Nat. Biotechnol.">
        <title>Comparative genomic analysis of the thermophilic biomass-degrading fungi Myceliophthora thermophila and Thielavia terrestris.</title>
        <authorList>
            <person name="Berka R.M."/>
            <person name="Grigoriev I.V."/>
            <person name="Otillar R."/>
            <person name="Salamov A."/>
            <person name="Grimwood J."/>
            <person name="Reid I."/>
            <person name="Ishmael N."/>
            <person name="John T."/>
            <person name="Darmond C."/>
            <person name="Moisan M.-C."/>
            <person name="Henrissat B."/>
            <person name="Coutinho P.M."/>
            <person name="Lombard V."/>
            <person name="Natvig D.O."/>
            <person name="Lindquist E."/>
            <person name="Schmutz J."/>
            <person name="Lucas S."/>
            <person name="Harris P."/>
            <person name="Powlowski J."/>
            <person name="Bellemare A."/>
            <person name="Taylor D."/>
            <person name="Butler G."/>
            <person name="de Vries R.P."/>
            <person name="Allijn I.E."/>
            <person name="van den Brink J."/>
            <person name="Ushinsky S."/>
            <person name="Storms R."/>
            <person name="Powell A.J."/>
            <person name="Paulsen I.T."/>
            <person name="Elbourne L.D.H."/>
            <person name="Baker S.E."/>
            <person name="Magnuson J."/>
            <person name="LaBoissiere S."/>
            <person name="Clutterbuck A.J."/>
            <person name="Martinez D."/>
            <person name="Wogulis M."/>
            <person name="de Leon A.L."/>
            <person name="Rey M.W."/>
            <person name="Tsang A."/>
        </authorList>
    </citation>
    <scope>NUCLEOTIDE SEQUENCE [LARGE SCALE GENOMIC DNA]</scope>
    <source>
        <strain evidence="2">ATCC 42464 / BCRC 31852 / DSM 1799</strain>
    </source>
</reference>
<dbReference type="SUPFAM" id="SSF54427">
    <property type="entry name" value="NTF2-like"/>
    <property type="match status" value="1"/>
</dbReference>
<dbReference type="Gene3D" id="3.10.450.50">
    <property type="match status" value="1"/>
</dbReference>